<sequence length="225" mass="25386">MIEKLYQYRFEIFFSSQISILFGSLLFYSPFFEGVVTSLLLLVNLISGILLISNKKPLMWFFIILLASAGLVFSANLIDQKHIKPLYFLDIAIHFLFYIVVTIEIIKQIWETKKVNRSTILGLMSGYISLGLIGFFICISIEISSPGSFQGINTALENPELLTEELLYYSYVTLLTIGYGEIVPVTPLSQKAAILISLLGQFYHVILTAIIVGKYLNSKNESESK</sequence>
<dbReference type="OrthoDB" id="9799090at2"/>
<evidence type="ECO:0000259" key="2">
    <source>
        <dbReference type="Pfam" id="PF07885"/>
    </source>
</evidence>
<feature type="transmembrane region" description="Helical" evidence="1">
    <location>
        <begin position="84"/>
        <end position="106"/>
    </location>
</feature>
<dbReference type="EMBL" id="VFWZ01000002">
    <property type="protein sequence ID" value="TPN86783.1"/>
    <property type="molecule type" value="Genomic_DNA"/>
</dbReference>
<keyword evidence="1" id="KW-0472">Membrane</keyword>
<feature type="transmembrane region" description="Helical" evidence="1">
    <location>
        <begin position="35"/>
        <end position="52"/>
    </location>
</feature>
<feature type="transmembrane region" description="Helical" evidence="1">
    <location>
        <begin position="118"/>
        <end position="143"/>
    </location>
</feature>
<feature type="transmembrane region" description="Helical" evidence="1">
    <location>
        <begin position="192"/>
        <end position="216"/>
    </location>
</feature>
<dbReference type="RefSeq" id="WP_140590111.1">
    <property type="nucleotide sequence ID" value="NZ_VFWZ01000002.1"/>
</dbReference>
<proteinExistence type="predicted"/>
<reference evidence="3 4" key="1">
    <citation type="submission" date="2019-06" db="EMBL/GenBank/DDBJ databases">
        <authorList>
            <person name="Meng X."/>
        </authorList>
    </citation>
    <scope>NUCLEOTIDE SEQUENCE [LARGE SCALE GENOMIC DNA]</scope>
    <source>
        <strain evidence="3 4">M625</strain>
    </source>
</reference>
<feature type="domain" description="Potassium channel" evidence="2">
    <location>
        <begin position="165"/>
        <end position="212"/>
    </location>
</feature>
<protein>
    <submittedName>
        <fullName evidence="3">Two pore domain potassium channel family protein</fullName>
    </submittedName>
</protein>
<dbReference type="GO" id="GO:0034220">
    <property type="term" value="P:monoatomic ion transmembrane transport"/>
    <property type="evidence" value="ECO:0007669"/>
    <property type="project" value="UniProtKB-KW"/>
</dbReference>
<keyword evidence="1" id="KW-1133">Transmembrane helix</keyword>
<accession>A0A504JGJ5</accession>
<feature type="transmembrane region" description="Helical" evidence="1">
    <location>
        <begin position="59"/>
        <end position="78"/>
    </location>
</feature>
<keyword evidence="1" id="KW-0812">Transmembrane</keyword>
<name>A0A504JGJ5_9FLAO</name>
<evidence type="ECO:0000313" key="3">
    <source>
        <dbReference type="EMBL" id="TPN86783.1"/>
    </source>
</evidence>
<dbReference type="Pfam" id="PF07885">
    <property type="entry name" value="Ion_trans_2"/>
    <property type="match status" value="1"/>
</dbReference>
<keyword evidence="4" id="KW-1185">Reference proteome</keyword>
<keyword evidence="3" id="KW-0406">Ion transport</keyword>
<keyword evidence="3" id="KW-0407">Ion channel</keyword>
<evidence type="ECO:0000256" key="1">
    <source>
        <dbReference type="SAM" id="Phobius"/>
    </source>
</evidence>
<dbReference type="Gene3D" id="1.10.287.70">
    <property type="match status" value="1"/>
</dbReference>
<keyword evidence="3" id="KW-0813">Transport</keyword>
<comment type="caution">
    <text evidence="3">The sequence shown here is derived from an EMBL/GenBank/DDBJ whole genome shotgun (WGS) entry which is preliminary data.</text>
</comment>
<evidence type="ECO:0000313" key="4">
    <source>
        <dbReference type="Proteomes" id="UP000315540"/>
    </source>
</evidence>
<dbReference type="SUPFAM" id="SSF81324">
    <property type="entry name" value="Voltage-gated potassium channels"/>
    <property type="match status" value="1"/>
</dbReference>
<dbReference type="InterPro" id="IPR013099">
    <property type="entry name" value="K_chnl_dom"/>
</dbReference>
<feature type="transmembrane region" description="Helical" evidence="1">
    <location>
        <begin position="12"/>
        <end position="29"/>
    </location>
</feature>
<dbReference type="AlphaFoldDB" id="A0A504JGJ5"/>
<organism evidence="3 4">
    <name type="scientific">Aquimarina algicola</name>
    <dbReference type="NCBI Taxonomy" id="2589995"/>
    <lineage>
        <taxon>Bacteria</taxon>
        <taxon>Pseudomonadati</taxon>
        <taxon>Bacteroidota</taxon>
        <taxon>Flavobacteriia</taxon>
        <taxon>Flavobacteriales</taxon>
        <taxon>Flavobacteriaceae</taxon>
        <taxon>Aquimarina</taxon>
    </lineage>
</organism>
<gene>
    <name evidence="3" type="ORF">FHK87_04050</name>
</gene>
<dbReference type="Proteomes" id="UP000315540">
    <property type="component" value="Unassembled WGS sequence"/>
</dbReference>